<evidence type="ECO:0000313" key="2">
    <source>
        <dbReference type="EMBL" id="MBN8204590.1"/>
    </source>
</evidence>
<keyword evidence="1" id="KW-1133">Transmembrane helix</keyword>
<name>A0A939IQE2_9MICO</name>
<organism evidence="2 3">
    <name type="scientific">Microbacterium esteraromaticum</name>
    <dbReference type="NCBI Taxonomy" id="57043"/>
    <lineage>
        <taxon>Bacteria</taxon>
        <taxon>Bacillati</taxon>
        <taxon>Actinomycetota</taxon>
        <taxon>Actinomycetes</taxon>
        <taxon>Micrococcales</taxon>
        <taxon>Microbacteriaceae</taxon>
        <taxon>Microbacterium</taxon>
    </lineage>
</organism>
<proteinExistence type="predicted"/>
<dbReference type="AlphaFoldDB" id="A0A939IQE2"/>
<reference evidence="2" key="1">
    <citation type="submission" date="2020-12" db="EMBL/GenBank/DDBJ databases">
        <title>PHA producing bacteria isolated from mangrove.</title>
        <authorList>
            <person name="Zheng W."/>
            <person name="Yu S."/>
            <person name="Huang Y."/>
        </authorList>
    </citation>
    <scope>NUCLEOTIDE SEQUENCE</scope>
    <source>
        <strain evidence="2">GN8-5</strain>
    </source>
</reference>
<evidence type="ECO:0000313" key="3">
    <source>
        <dbReference type="Proteomes" id="UP000664385"/>
    </source>
</evidence>
<dbReference type="EMBL" id="JAEMWU010000001">
    <property type="protein sequence ID" value="MBN8204590.1"/>
    <property type="molecule type" value="Genomic_DNA"/>
</dbReference>
<keyword evidence="1" id="KW-0812">Transmembrane</keyword>
<keyword evidence="1" id="KW-0472">Membrane</keyword>
<sequence length="196" mass="20713">MRPSRRIPLLRGFVGATVATFVALLSHAGVGGDLPGALGIAVPWMLSLMISTLLAGRRLSVTRLSVAVALSQALFHVLFVLGSITPRGGLAPHVHDTAAITLESGTVLLPDGAGMWLAHVIAAAVTVLALHRGERIVRALASVASDVALWVRRAVRVVVLARPLERGGQRWSVAADTLPRDPHRAVLRRRGPPLCV</sequence>
<protein>
    <submittedName>
        <fullName evidence="2">Uncharacterized protein</fullName>
    </submittedName>
</protein>
<feature type="transmembrane region" description="Helical" evidence="1">
    <location>
        <begin position="12"/>
        <end position="30"/>
    </location>
</feature>
<gene>
    <name evidence="2" type="ORF">JF543_01295</name>
</gene>
<dbReference type="Proteomes" id="UP000664385">
    <property type="component" value="Unassembled WGS sequence"/>
</dbReference>
<feature type="transmembrane region" description="Helical" evidence="1">
    <location>
        <begin position="113"/>
        <end position="130"/>
    </location>
</feature>
<feature type="transmembrane region" description="Helical" evidence="1">
    <location>
        <begin position="36"/>
        <end position="54"/>
    </location>
</feature>
<feature type="transmembrane region" description="Helical" evidence="1">
    <location>
        <begin position="66"/>
        <end position="84"/>
    </location>
</feature>
<accession>A0A939IQE2</accession>
<evidence type="ECO:0000256" key="1">
    <source>
        <dbReference type="SAM" id="Phobius"/>
    </source>
</evidence>
<comment type="caution">
    <text evidence="2">The sequence shown here is derived from an EMBL/GenBank/DDBJ whole genome shotgun (WGS) entry which is preliminary data.</text>
</comment>
<dbReference type="RefSeq" id="WP_206822523.1">
    <property type="nucleotide sequence ID" value="NZ_JAEMWU010000001.1"/>
</dbReference>